<evidence type="ECO:0000313" key="2">
    <source>
        <dbReference type="Proteomes" id="UP000178114"/>
    </source>
</evidence>
<dbReference type="EMBL" id="MFID01000026">
    <property type="protein sequence ID" value="OGF80861.1"/>
    <property type="molecule type" value="Genomic_DNA"/>
</dbReference>
<accession>A0A1F5WZX1</accession>
<dbReference type="Gene3D" id="3.40.50.300">
    <property type="entry name" value="P-loop containing nucleotide triphosphate hydrolases"/>
    <property type="match status" value="1"/>
</dbReference>
<dbReference type="Pfam" id="PF13207">
    <property type="entry name" value="AAA_17"/>
    <property type="match status" value="1"/>
</dbReference>
<name>A0A1F5WZX1_9BACT</name>
<dbReference type="InterPro" id="IPR027417">
    <property type="entry name" value="P-loop_NTPase"/>
</dbReference>
<sequence length="332" mass="38246">MLVVATSTAGTLRKEDFLSYEKHAASRGNILKTYNPGDLMFKIAEEQSVNITPENILDAPQNELTLLRRVVLEQLKPNFDAHNKRGEAAMLRTHAMFPWKNVPHSAWSSRAIAALNPDMFITFVDEAPLILERMKETKQWAKADLSLKEILWWMTYEVNMARDWADLQKKPFYVVPAGAPPDFLYQLLFKPEAEIVYVSMPITHGFDKETQVRLNNFVDSLKKYFLVFDPRYVKPLDGSKGEIFNMALSDNIVHRDLNLFLKQSKRLIAYWPTVISSPGMVDEIVKASEANKEVWLVWPEGVSISPFLLHYAHKVFTEKEFASHLEINFNKI</sequence>
<dbReference type="STRING" id="1798351.A2930_03420"/>
<organism evidence="1 2">
    <name type="scientific">Candidatus Giovannonibacteria bacterium RIFCSPLOWO2_01_FULL_45_34</name>
    <dbReference type="NCBI Taxonomy" id="1798351"/>
    <lineage>
        <taxon>Bacteria</taxon>
        <taxon>Candidatus Giovannoniibacteriota</taxon>
    </lineage>
</organism>
<comment type="caution">
    <text evidence="1">The sequence shown here is derived from an EMBL/GenBank/DDBJ whole genome shotgun (WGS) entry which is preliminary data.</text>
</comment>
<proteinExistence type="predicted"/>
<reference evidence="1 2" key="1">
    <citation type="journal article" date="2016" name="Nat. Commun.">
        <title>Thousands of microbial genomes shed light on interconnected biogeochemical processes in an aquifer system.</title>
        <authorList>
            <person name="Anantharaman K."/>
            <person name="Brown C.T."/>
            <person name="Hug L.A."/>
            <person name="Sharon I."/>
            <person name="Castelle C.J."/>
            <person name="Probst A.J."/>
            <person name="Thomas B.C."/>
            <person name="Singh A."/>
            <person name="Wilkins M.J."/>
            <person name="Karaoz U."/>
            <person name="Brodie E.L."/>
            <person name="Williams K.H."/>
            <person name="Hubbard S.S."/>
            <person name="Banfield J.F."/>
        </authorList>
    </citation>
    <scope>NUCLEOTIDE SEQUENCE [LARGE SCALE GENOMIC DNA]</scope>
</reference>
<dbReference type="Proteomes" id="UP000178114">
    <property type="component" value="Unassembled WGS sequence"/>
</dbReference>
<protein>
    <submittedName>
        <fullName evidence="1">Uncharacterized protein</fullName>
    </submittedName>
</protein>
<evidence type="ECO:0000313" key="1">
    <source>
        <dbReference type="EMBL" id="OGF80861.1"/>
    </source>
</evidence>
<dbReference type="AlphaFoldDB" id="A0A1F5WZX1"/>
<dbReference type="Gene3D" id="3.40.50.450">
    <property type="match status" value="1"/>
</dbReference>
<gene>
    <name evidence="1" type="ORF">A2930_03420</name>
</gene>